<dbReference type="Pfam" id="PF03967">
    <property type="entry name" value="PRCH"/>
    <property type="match status" value="1"/>
</dbReference>
<dbReference type="AlphaFoldDB" id="A0A7V7PQC0"/>
<dbReference type="Gene3D" id="4.10.540.10">
    <property type="entry name" value="Photosynthetic reaction centre, H subunit, N-terminal domain"/>
    <property type="match status" value="1"/>
</dbReference>
<feature type="transmembrane region" description="Helical" evidence="1">
    <location>
        <begin position="12"/>
        <end position="29"/>
    </location>
</feature>
<dbReference type="InterPro" id="IPR027275">
    <property type="entry name" value="PRC-brl_dom"/>
</dbReference>
<gene>
    <name evidence="4" type="primary">puhA</name>
    <name evidence="4" type="ORF">F6X38_09150</name>
</gene>
<dbReference type="InterPro" id="IPR005652">
    <property type="entry name" value="Photo_RC_H"/>
</dbReference>
<sequence length="252" mass="27625">MGNVTGNIDLAQIAIYVFWGFFIGLVVWLRREDHREGYPLEADPGGGIDMRGSFLIPKPKVYRLRNGETRTVPRFDRDTRPLAARLAAPWPGAPLVPTGDPLVDGVGPAAWADRPDVPDQTWDNRDKIVPSRLAPEFYVSNHDPDPTGFPVIAADNGQAGTVVEIWIDRSEHVVRYLEVDAGGGTGPLLVPMALSKLKGETVKVKALLASQFANAPRIRSAESVTFLEEDRIYAYFAGGHLYATPARSEPLL</sequence>
<dbReference type="Gene3D" id="3.90.50.10">
    <property type="entry name" value="Photosynthetic Reaction Center, subunit H, domain 2"/>
    <property type="match status" value="1"/>
</dbReference>
<evidence type="ECO:0000313" key="4">
    <source>
        <dbReference type="EMBL" id="KAB0680332.1"/>
    </source>
</evidence>
<dbReference type="NCBIfam" id="TIGR01150">
    <property type="entry name" value="puhA"/>
    <property type="match status" value="1"/>
</dbReference>
<protein>
    <submittedName>
        <fullName evidence="4">Photosynthetic reaction center subunit H</fullName>
    </submittedName>
</protein>
<dbReference type="GO" id="GO:0019684">
    <property type="term" value="P:photosynthesis, light reaction"/>
    <property type="evidence" value="ECO:0007669"/>
    <property type="project" value="InterPro"/>
</dbReference>
<name>A0A7V7PQC0_9HYPH</name>
<dbReference type="SUPFAM" id="SSF81490">
    <property type="entry name" value="Photosystem II reaction centre subunit H, transmembrane region"/>
    <property type="match status" value="1"/>
</dbReference>
<comment type="caution">
    <text evidence="4">The sequence shown here is derived from an EMBL/GenBank/DDBJ whole genome shotgun (WGS) entry which is preliminary data.</text>
</comment>
<reference evidence="4 5" key="1">
    <citation type="submission" date="2019-09" db="EMBL/GenBank/DDBJ databases">
        <title>YIM 132180 draft genome.</title>
        <authorList>
            <person name="Zhang K."/>
        </authorList>
    </citation>
    <scope>NUCLEOTIDE SEQUENCE [LARGE SCALE GENOMIC DNA]</scope>
    <source>
        <strain evidence="4 5">YIM 132180</strain>
    </source>
</reference>
<evidence type="ECO:0000259" key="3">
    <source>
        <dbReference type="Pfam" id="PF05239"/>
    </source>
</evidence>
<keyword evidence="5" id="KW-1185">Reference proteome</keyword>
<keyword evidence="1" id="KW-0812">Transmembrane</keyword>
<dbReference type="SUPFAM" id="SSF50346">
    <property type="entry name" value="PRC-barrel domain"/>
    <property type="match status" value="1"/>
</dbReference>
<dbReference type="InterPro" id="IPR011033">
    <property type="entry name" value="PRC_barrel-like_sf"/>
</dbReference>
<keyword evidence="1" id="KW-1133">Transmembrane helix</keyword>
<dbReference type="GO" id="GO:0030077">
    <property type="term" value="C:plasma membrane light-harvesting complex"/>
    <property type="evidence" value="ECO:0007669"/>
    <property type="project" value="InterPro"/>
</dbReference>
<proteinExistence type="predicted"/>
<feature type="domain" description="Photosynthetic reaction centre H subunit N-terminal" evidence="2">
    <location>
        <begin position="3"/>
        <end position="132"/>
    </location>
</feature>
<dbReference type="InterPro" id="IPR014747">
    <property type="entry name" value="Bac_photo_RC_H_C"/>
</dbReference>
<dbReference type="EMBL" id="VZDO01000005">
    <property type="protein sequence ID" value="KAB0680332.1"/>
    <property type="molecule type" value="Genomic_DNA"/>
</dbReference>
<accession>A0A7V7PQC0</accession>
<dbReference type="Proteomes" id="UP000432089">
    <property type="component" value="Unassembled WGS sequence"/>
</dbReference>
<evidence type="ECO:0000313" key="5">
    <source>
        <dbReference type="Proteomes" id="UP000432089"/>
    </source>
</evidence>
<evidence type="ECO:0000259" key="2">
    <source>
        <dbReference type="Pfam" id="PF03967"/>
    </source>
</evidence>
<evidence type="ECO:0000256" key="1">
    <source>
        <dbReference type="SAM" id="Phobius"/>
    </source>
</evidence>
<organism evidence="4 5">
    <name type="scientific">Plantimonas leprariae</name>
    <dbReference type="NCBI Taxonomy" id="2615207"/>
    <lineage>
        <taxon>Bacteria</taxon>
        <taxon>Pseudomonadati</taxon>
        <taxon>Pseudomonadota</taxon>
        <taxon>Alphaproteobacteria</taxon>
        <taxon>Hyphomicrobiales</taxon>
        <taxon>Aurantimonadaceae</taxon>
        <taxon>Plantimonas</taxon>
    </lineage>
</organism>
<feature type="domain" description="PRC-barrel" evidence="3">
    <location>
        <begin position="144"/>
        <end position="206"/>
    </location>
</feature>
<keyword evidence="1" id="KW-0472">Membrane</keyword>
<dbReference type="InterPro" id="IPR015810">
    <property type="entry name" value="Photo_RC_H_N"/>
</dbReference>
<dbReference type="RefSeq" id="WP_150969405.1">
    <property type="nucleotide sequence ID" value="NZ_VZDO01000005.1"/>
</dbReference>
<dbReference type="InterPro" id="IPR037097">
    <property type="entry name" value="Photo_RC_H_N_sf"/>
</dbReference>
<dbReference type="Pfam" id="PF05239">
    <property type="entry name" value="PRC"/>
    <property type="match status" value="1"/>
</dbReference>